<keyword evidence="4" id="KW-1185">Reference proteome</keyword>
<proteinExistence type="predicted"/>
<accession>A0A2Z6RCF5</accession>
<name>A0A2Z6RCF5_9GLOM</name>
<dbReference type="EMBL" id="BLAL01000044">
    <property type="protein sequence ID" value="GES79782.1"/>
    <property type="molecule type" value="Genomic_DNA"/>
</dbReference>
<dbReference type="STRING" id="94130.A0A2Z6RCF5"/>
<evidence type="ECO:0000313" key="3">
    <source>
        <dbReference type="EMBL" id="GES79782.1"/>
    </source>
</evidence>
<dbReference type="Proteomes" id="UP000615446">
    <property type="component" value="Unassembled WGS sequence"/>
</dbReference>
<dbReference type="AlphaFoldDB" id="A0A2Z6RCF5"/>
<dbReference type="PANTHER" id="PTHR10927">
    <property type="entry name" value="RIBOSOME MATURATION PROTEIN SBDS"/>
    <property type="match status" value="1"/>
</dbReference>
<dbReference type="Pfam" id="PF01172">
    <property type="entry name" value="SBDS_N"/>
    <property type="match status" value="1"/>
</dbReference>
<comment type="caution">
    <text evidence="2">The sequence shown here is derived from an EMBL/GenBank/DDBJ whole genome shotgun (WGS) entry which is preliminary data.</text>
</comment>
<dbReference type="InterPro" id="IPR019783">
    <property type="entry name" value="SDO1/SBDS_N"/>
</dbReference>
<feature type="domain" description="Ribosome maturation protein SDO1/SBDS N-terminal" evidence="1">
    <location>
        <begin position="8"/>
        <end position="94"/>
    </location>
</feature>
<dbReference type="OrthoDB" id="2567806at2759"/>
<dbReference type="InterPro" id="IPR039100">
    <property type="entry name" value="Sdo1/SBDS-like"/>
</dbReference>
<reference evidence="3" key="2">
    <citation type="submission" date="2019-10" db="EMBL/GenBank/DDBJ databases">
        <title>Conservation and host-specific expression of non-tandemly repeated heterogenous ribosome RNA gene in arbuscular mycorrhizal fungi.</title>
        <authorList>
            <person name="Maeda T."/>
            <person name="Kobayashi Y."/>
            <person name="Nakagawa T."/>
            <person name="Ezawa T."/>
            <person name="Yamaguchi K."/>
            <person name="Bino T."/>
            <person name="Nishimoto Y."/>
            <person name="Shigenobu S."/>
            <person name="Kawaguchi M."/>
        </authorList>
    </citation>
    <scope>NUCLEOTIDE SEQUENCE</scope>
    <source>
        <strain evidence="3">HR1</strain>
    </source>
</reference>
<sequence length="124" mass="14151">MAAPQEEVRVIYKPKNSREEYFVFAYPDEVLRWRKDKSIPLTEVVQTFEVYESSNGSEGFAGRPSKQTLENVFSTSKDTDVINYILENGTFHNQRRGNIKEYNATNVSRGKGVSTNENAIGIHN</sequence>
<evidence type="ECO:0000313" key="4">
    <source>
        <dbReference type="Proteomes" id="UP000247702"/>
    </source>
</evidence>
<dbReference type="Proteomes" id="UP000247702">
    <property type="component" value="Unassembled WGS sequence"/>
</dbReference>
<organism evidence="2 4">
    <name type="scientific">Rhizophagus clarus</name>
    <dbReference type="NCBI Taxonomy" id="94130"/>
    <lineage>
        <taxon>Eukaryota</taxon>
        <taxon>Fungi</taxon>
        <taxon>Fungi incertae sedis</taxon>
        <taxon>Mucoromycota</taxon>
        <taxon>Glomeromycotina</taxon>
        <taxon>Glomeromycetes</taxon>
        <taxon>Glomerales</taxon>
        <taxon>Glomeraceae</taxon>
        <taxon>Rhizophagus</taxon>
    </lineage>
</organism>
<dbReference type="SUPFAM" id="SSF89895">
    <property type="entry name" value="FYSH domain"/>
    <property type="match status" value="1"/>
</dbReference>
<protein>
    <submittedName>
        <fullName evidence="3">DUF1960-domain-containing protein</fullName>
    </submittedName>
</protein>
<dbReference type="PANTHER" id="PTHR10927:SF2">
    <property type="entry name" value="RESTRICTION OF TELOMERE CAPPING PROTEIN 3"/>
    <property type="match status" value="1"/>
</dbReference>
<dbReference type="Gene3D" id="3.30.1250.10">
    <property type="entry name" value="Ribosome maturation protein SBDS, N-terminal domain"/>
    <property type="match status" value="1"/>
</dbReference>
<reference evidence="2 4" key="1">
    <citation type="submission" date="2017-11" db="EMBL/GenBank/DDBJ databases">
        <title>The genome of Rhizophagus clarus HR1 reveals common genetic basis of auxotrophy among arbuscular mycorrhizal fungi.</title>
        <authorList>
            <person name="Kobayashi Y."/>
        </authorList>
    </citation>
    <scope>NUCLEOTIDE SEQUENCE [LARGE SCALE GENOMIC DNA]</scope>
    <source>
        <strain evidence="2 4">HR1</strain>
    </source>
</reference>
<dbReference type="EMBL" id="BEXD01000794">
    <property type="protein sequence ID" value="GBB90248.1"/>
    <property type="molecule type" value="Genomic_DNA"/>
</dbReference>
<evidence type="ECO:0000313" key="2">
    <source>
        <dbReference type="EMBL" id="GBB90248.1"/>
    </source>
</evidence>
<evidence type="ECO:0000259" key="1">
    <source>
        <dbReference type="Pfam" id="PF01172"/>
    </source>
</evidence>
<dbReference type="InterPro" id="IPR036786">
    <property type="entry name" value="Ribosome_mat_SBDS_N_sf"/>
</dbReference>
<gene>
    <name evidence="3" type="ORF">RCL2_000708100</name>
    <name evidence="2" type="ORF">RclHR1_17120007</name>
</gene>